<name>X0W685_9ZZZZ</name>
<accession>X0W685</accession>
<dbReference type="AlphaFoldDB" id="X0W685"/>
<evidence type="ECO:0000259" key="1">
    <source>
        <dbReference type="Pfam" id="PF16347"/>
    </source>
</evidence>
<dbReference type="Pfam" id="PF16347">
    <property type="entry name" value="SGSH_C"/>
    <property type="match status" value="1"/>
</dbReference>
<dbReference type="InterPro" id="IPR017850">
    <property type="entry name" value="Alkaline_phosphatase_core_sf"/>
</dbReference>
<sequence length="132" mass="15486">MDTAPTVLALMDIDRPSHMMGRNLMKGKKTEDTPTELFFETYEPEADFNRFAILSFPDHLIFTLKTNAYELYDISSDPKETTDLYPDQENDPRINRLREKLNDYTRRALSNRSIQEKDEKTVEMLKALGYIK</sequence>
<dbReference type="EMBL" id="BARS01034784">
    <property type="protein sequence ID" value="GAG26060.1"/>
    <property type="molecule type" value="Genomic_DNA"/>
</dbReference>
<feature type="domain" description="N-sulphoglucosamine sulphohydrolase C-terminal" evidence="1">
    <location>
        <begin position="1"/>
        <end position="104"/>
    </location>
</feature>
<dbReference type="InterPro" id="IPR032506">
    <property type="entry name" value="SGSH_C"/>
</dbReference>
<dbReference type="SUPFAM" id="SSF53649">
    <property type="entry name" value="Alkaline phosphatase-like"/>
    <property type="match status" value="1"/>
</dbReference>
<protein>
    <recommendedName>
        <fullName evidence="1">N-sulphoglucosamine sulphohydrolase C-terminal domain-containing protein</fullName>
    </recommendedName>
</protein>
<gene>
    <name evidence="2" type="ORF">S01H1_53696</name>
</gene>
<organism evidence="2">
    <name type="scientific">marine sediment metagenome</name>
    <dbReference type="NCBI Taxonomy" id="412755"/>
    <lineage>
        <taxon>unclassified sequences</taxon>
        <taxon>metagenomes</taxon>
        <taxon>ecological metagenomes</taxon>
    </lineage>
</organism>
<dbReference type="Gene3D" id="3.40.720.10">
    <property type="entry name" value="Alkaline Phosphatase, subunit A"/>
    <property type="match status" value="1"/>
</dbReference>
<proteinExistence type="predicted"/>
<evidence type="ECO:0000313" key="2">
    <source>
        <dbReference type="EMBL" id="GAG26060.1"/>
    </source>
</evidence>
<reference evidence="2" key="1">
    <citation type="journal article" date="2014" name="Front. Microbiol.">
        <title>High frequency of phylogenetically diverse reductive dehalogenase-homologous genes in deep subseafloor sedimentary metagenomes.</title>
        <authorList>
            <person name="Kawai M."/>
            <person name="Futagami T."/>
            <person name="Toyoda A."/>
            <person name="Takaki Y."/>
            <person name="Nishi S."/>
            <person name="Hori S."/>
            <person name="Arai W."/>
            <person name="Tsubouchi T."/>
            <person name="Morono Y."/>
            <person name="Uchiyama I."/>
            <person name="Ito T."/>
            <person name="Fujiyama A."/>
            <person name="Inagaki F."/>
            <person name="Takami H."/>
        </authorList>
    </citation>
    <scope>NUCLEOTIDE SEQUENCE</scope>
    <source>
        <strain evidence="2">Expedition CK06-06</strain>
    </source>
</reference>
<comment type="caution">
    <text evidence="2">The sequence shown here is derived from an EMBL/GenBank/DDBJ whole genome shotgun (WGS) entry which is preliminary data.</text>
</comment>